<evidence type="ECO:0000313" key="2">
    <source>
        <dbReference type="Proteomes" id="UP000438429"/>
    </source>
</evidence>
<accession>A0A6A4TGP5</accession>
<dbReference type="Proteomes" id="UP000438429">
    <property type="component" value="Unassembled WGS sequence"/>
</dbReference>
<proteinExistence type="predicted"/>
<organism evidence="1 2">
    <name type="scientific">Scophthalmus maximus</name>
    <name type="common">Turbot</name>
    <name type="synonym">Psetta maxima</name>
    <dbReference type="NCBI Taxonomy" id="52904"/>
    <lineage>
        <taxon>Eukaryota</taxon>
        <taxon>Metazoa</taxon>
        <taxon>Chordata</taxon>
        <taxon>Craniata</taxon>
        <taxon>Vertebrata</taxon>
        <taxon>Euteleostomi</taxon>
        <taxon>Actinopterygii</taxon>
        <taxon>Neopterygii</taxon>
        <taxon>Teleostei</taxon>
        <taxon>Neoteleostei</taxon>
        <taxon>Acanthomorphata</taxon>
        <taxon>Carangaria</taxon>
        <taxon>Pleuronectiformes</taxon>
        <taxon>Pleuronectoidei</taxon>
        <taxon>Scophthalmidae</taxon>
        <taxon>Scophthalmus</taxon>
    </lineage>
</organism>
<dbReference type="AlphaFoldDB" id="A0A6A4TGP5"/>
<evidence type="ECO:0000313" key="1">
    <source>
        <dbReference type="EMBL" id="KAF0043628.1"/>
    </source>
</evidence>
<gene>
    <name evidence="1" type="ORF">F2P81_004965</name>
</gene>
<reference evidence="1 2" key="1">
    <citation type="submission" date="2019-06" db="EMBL/GenBank/DDBJ databases">
        <title>Draft genomes of female and male turbot (Scophthalmus maximus).</title>
        <authorList>
            <person name="Xu H."/>
            <person name="Xu X.-W."/>
            <person name="Shao C."/>
            <person name="Chen S."/>
        </authorList>
    </citation>
    <scope>NUCLEOTIDE SEQUENCE [LARGE SCALE GENOMIC DNA]</scope>
    <source>
        <strain evidence="1">Ysfricsl-2016a</strain>
        <tissue evidence="1">Blood</tissue>
    </source>
</reference>
<comment type="caution">
    <text evidence="1">The sequence shown here is derived from an EMBL/GenBank/DDBJ whole genome shotgun (WGS) entry which is preliminary data.</text>
</comment>
<name>A0A6A4TGP5_SCOMX</name>
<sequence>MHPDTYTKQITYGFHLLKLRRQQCNKTLLSCCANCPSLWLFIHSTRNQCAVKKPVTERVTCEIWSKNSQSPPPRDETRWSLMLEVKVVRSDFIVKWTRLNSGTFEVSSVI</sequence>
<dbReference type="EMBL" id="VEVO01000004">
    <property type="protein sequence ID" value="KAF0043628.1"/>
    <property type="molecule type" value="Genomic_DNA"/>
</dbReference>
<protein>
    <submittedName>
        <fullName evidence="1">Uncharacterized protein</fullName>
    </submittedName>
</protein>